<dbReference type="EMBL" id="KQ421521">
    <property type="protein sequence ID" value="KOF77266.1"/>
    <property type="molecule type" value="Genomic_DNA"/>
</dbReference>
<accession>A0A0L8GJS7</accession>
<name>A0A0L8GJS7_OCTBM</name>
<gene>
    <name evidence="1" type="ORF">OCBIM_22032307mg</name>
</gene>
<evidence type="ECO:0000313" key="1">
    <source>
        <dbReference type="EMBL" id="KOF77266.1"/>
    </source>
</evidence>
<sequence>MYLVYPYQTGSHDGYSGIYIFYPSITLMACTAFSLNNNNNNNNNNNKICINYISNMSIFKDQEKRYIVTMNMKH</sequence>
<protein>
    <submittedName>
        <fullName evidence="1">Uncharacterized protein</fullName>
    </submittedName>
</protein>
<proteinExistence type="predicted"/>
<reference evidence="1" key="1">
    <citation type="submission" date="2015-07" db="EMBL/GenBank/DDBJ databases">
        <title>MeaNS - Measles Nucleotide Surveillance Program.</title>
        <authorList>
            <person name="Tran T."/>
            <person name="Druce J."/>
        </authorList>
    </citation>
    <scope>NUCLEOTIDE SEQUENCE</scope>
    <source>
        <strain evidence="1">UCB-OBI-ISO-001</strain>
        <tissue evidence="1">Gonad</tissue>
    </source>
</reference>
<organism evidence="1">
    <name type="scientific">Octopus bimaculoides</name>
    <name type="common">California two-spotted octopus</name>
    <dbReference type="NCBI Taxonomy" id="37653"/>
    <lineage>
        <taxon>Eukaryota</taxon>
        <taxon>Metazoa</taxon>
        <taxon>Spiralia</taxon>
        <taxon>Lophotrochozoa</taxon>
        <taxon>Mollusca</taxon>
        <taxon>Cephalopoda</taxon>
        <taxon>Coleoidea</taxon>
        <taxon>Octopodiformes</taxon>
        <taxon>Octopoda</taxon>
        <taxon>Incirrata</taxon>
        <taxon>Octopodidae</taxon>
        <taxon>Octopus</taxon>
    </lineage>
</organism>
<dbReference type="AlphaFoldDB" id="A0A0L8GJS7"/>